<evidence type="ECO:0000313" key="1">
    <source>
        <dbReference type="EMBL" id="KOM56882.1"/>
    </source>
</evidence>
<reference evidence="2" key="1">
    <citation type="journal article" date="2015" name="Proc. Natl. Acad. Sci. U.S.A.">
        <title>Genome sequencing of adzuki bean (Vigna angularis) provides insight into high starch and low fat accumulation and domestication.</title>
        <authorList>
            <person name="Yang K."/>
            <person name="Tian Z."/>
            <person name="Chen C."/>
            <person name="Luo L."/>
            <person name="Zhao B."/>
            <person name="Wang Z."/>
            <person name="Yu L."/>
            <person name="Li Y."/>
            <person name="Sun Y."/>
            <person name="Li W."/>
            <person name="Chen Y."/>
            <person name="Li Y."/>
            <person name="Zhang Y."/>
            <person name="Ai D."/>
            <person name="Zhao J."/>
            <person name="Shang C."/>
            <person name="Ma Y."/>
            <person name="Wu B."/>
            <person name="Wang M."/>
            <person name="Gao L."/>
            <person name="Sun D."/>
            <person name="Zhang P."/>
            <person name="Guo F."/>
            <person name="Wang W."/>
            <person name="Li Y."/>
            <person name="Wang J."/>
            <person name="Varshney R.K."/>
            <person name="Wang J."/>
            <person name="Ling H.Q."/>
            <person name="Wan P."/>
        </authorList>
    </citation>
    <scope>NUCLEOTIDE SEQUENCE</scope>
    <source>
        <strain evidence="2">cv. Jingnong 6</strain>
    </source>
</reference>
<dbReference type="AlphaFoldDB" id="A0A0L9VPQ5"/>
<dbReference type="Proteomes" id="UP000053144">
    <property type="component" value="Chromosome 10"/>
</dbReference>
<evidence type="ECO:0000313" key="2">
    <source>
        <dbReference type="Proteomes" id="UP000053144"/>
    </source>
</evidence>
<dbReference type="PROSITE" id="PS51257">
    <property type="entry name" value="PROKAR_LIPOPROTEIN"/>
    <property type="match status" value="1"/>
</dbReference>
<organism evidence="1 2">
    <name type="scientific">Phaseolus angularis</name>
    <name type="common">Azuki bean</name>
    <name type="synonym">Vigna angularis</name>
    <dbReference type="NCBI Taxonomy" id="3914"/>
    <lineage>
        <taxon>Eukaryota</taxon>
        <taxon>Viridiplantae</taxon>
        <taxon>Streptophyta</taxon>
        <taxon>Embryophyta</taxon>
        <taxon>Tracheophyta</taxon>
        <taxon>Spermatophyta</taxon>
        <taxon>Magnoliopsida</taxon>
        <taxon>eudicotyledons</taxon>
        <taxon>Gunneridae</taxon>
        <taxon>Pentapetalae</taxon>
        <taxon>rosids</taxon>
        <taxon>fabids</taxon>
        <taxon>Fabales</taxon>
        <taxon>Fabaceae</taxon>
        <taxon>Papilionoideae</taxon>
        <taxon>50 kb inversion clade</taxon>
        <taxon>NPAAA clade</taxon>
        <taxon>indigoferoid/millettioid clade</taxon>
        <taxon>Phaseoleae</taxon>
        <taxon>Vigna</taxon>
    </lineage>
</organism>
<protein>
    <submittedName>
        <fullName evidence="1">Uncharacterized protein</fullName>
    </submittedName>
</protein>
<gene>
    <name evidence="1" type="ORF">LR48_Vigan10g277400</name>
</gene>
<accession>A0A0L9VPQ5</accession>
<dbReference type="Gramene" id="KOM56882">
    <property type="protein sequence ID" value="KOM56882"/>
    <property type="gene ID" value="LR48_Vigan10g277400"/>
</dbReference>
<sequence>MRVLLPTPYKSPHSRLVAVVVVSLGCRGGVVVVATYSHSSHQVCLASSVASPPFELSQFQSVPFILTKLSSFSSCGCRGGVVVVTLCCLGVFSQFT</sequence>
<name>A0A0L9VPQ5_PHAAN</name>
<proteinExistence type="predicted"/>
<dbReference type="EMBL" id="CM003380">
    <property type="protein sequence ID" value="KOM56882.1"/>
    <property type="molecule type" value="Genomic_DNA"/>
</dbReference>